<evidence type="ECO:0000256" key="2">
    <source>
        <dbReference type="ARBA" id="ARBA00022801"/>
    </source>
</evidence>
<proteinExistence type="inferred from homology"/>
<dbReference type="PRINTS" id="PR00412">
    <property type="entry name" value="EPOXHYDRLASE"/>
</dbReference>
<feature type="domain" description="AB hydrolase-1" evidence="3">
    <location>
        <begin position="32"/>
        <end position="290"/>
    </location>
</feature>
<name>A0A9N8EXC6_9STRA</name>
<dbReference type="EMBL" id="CAICTM010001971">
    <property type="protein sequence ID" value="CAB9527296.1"/>
    <property type="molecule type" value="Genomic_DNA"/>
</dbReference>
<evidence type="ECO:0000313" key="5">
    <source>
        <dbReference type="Proteomes" id="UP001153069"/>
    </source>
</evidence>
<dbReference type="Pfam" id="PF00561">
    <property type="entry name" value="Abhydrolase_1"/>
    <property type="match status" value="1"/>
</dbReference>
<dbReference type="Proteomes" id="UP001153069">
    <property type="component" value="Unassembled WGS sequence"/>
</dbReference>
<dbReference type="PRINTS" id="PR00111">
    <property type="entry name" value="ABHYDROLASE"/>
</dbReference>
<dbReference type="PANTHER" id="PTHR46118">
    <property type="entry name" value="PROTEIN ABHD11"/>
    <property type="match status" value="1"/>
</dbReference>
<comment type="caution">
    <text evidence="4">The sequence shown here is derived from an EMBL/GenBank/DDBJ whole genome shotgun (WGS) entry which is preliminary data.</text>
</comment>
<dbReference type="PANTHER" id="PTHR46118:SF4">
    <property type="entry name" value="PROTEIN ABHD11"/>
    <property type="match status" value="1"/>
</dbReference>
<evidence type="ECO:0000313" key="4">
    <source>
        <dbReference type="EMBL" id="CAB9527296.1"/>
    </source>
</evidence>
<dbReference type="SUPFAM" id="SSF53474">
    <property type="entry name" value="alpha/beta-Hydrolases"/>
    <property type="match status" value="1"/>
</dbReference>
<dbReference type="AlphaFoldDB" id="A0A9N8EXC6"/>
<dbReference type="InterPro" id="IPR000073">
    <property type="entry name" value="AB_hydrolase_1"/>
</dbReference>
<evidence type="ECO:0000259" key="3">
    <source>
        <dbReference type="Pfam" id="PF00561"/>
    </source>
</evidence>
<organism evidence="4 5">
    <name type="scientific">Seminavis robusta</name>
    <dbReference type="NCBI Taxonomy" id="568900"/>
    <lineage>
        <taxon>Eukaryota</taxon>
        <taxon>Sar</taxon>
        <taxon>Stramenopiles</taxon>
        <taxon>Ochrophyta</taxon>
        <taxon>Bacillariophyta</taxon>
        <taxon>Bacillariophyceae</taxon>
        <taxon>Bacillariophycidae</taxon>
        <taxon>Naviculales</taxon>
        <taxon>Naviculaceae</taxon>
        <taxon>Seminavis</taxon>
    </lineage>
</organism>
<dbReference type="Gene3D" id="3.40.50.1820">
    <property type="entry name" value="alpha/beta hydrolase"/>
    <property type="match status" value="1"/>
</dbReference>
<keyword evidence="5" id="KW-1185">Reference proteome</keyword>
<dbReference type="InterPro" id="IPR000639">
    <property type="entry name" value="Epox_hydrolase-like"/>
</dbReference>
<dbReference type="InterPro" id="IPR029058">
    <property type="entry name" value="AB_hydrolase_fold"/>
</dbReference>
<dbReference type="GO" id="GO:0052689">
    <property type="term" value="F:carboxylic ester hydrolase activity"/>
    <property type="evidence" value="ECO:0007669"/>
    <property type="project" value="TreeGrafter"/>
</dbReference>
<gene>
    <name evidence="4" type="ORF">SEMRO_1973_G308660.1</name>
</gene>
<reference evidence="4" key="1">
    <citation type="submission" date="2020-06" db="EMBL/GenBank/DDBJ databases">
        <authorList>
            <consortium name="Plant Systems Biology data submission"/>
        </authorList>
    </citation>
    <scope>NUCLEOTIDE SEQUENCE</scope>
    <source>
        <strain evidence="4">D6</strain>
    </source>
</reference>
<protein>
    <submittedName>
        <fullName evidence="4">Protein ABHD11</fullName>
    </submittedName>
</protein>
<sequence>MTEVATNAAVDLPFTEFYDPSSSASSTNTGTPVVILHGLLGSKRNFATLAKSLGNRLDLKRRILAVDLRNHGEHGKANWQDDMSYTSMAEDVATFLQQQKLDKVIVVGHSMGGKVAQTLALQQPQLVEGLVVLDMAPVTYSPEEPHWQAVTSIIQTLQSITTSTDDGEPLTKQTVDRKLQSTIPDPALRGFCLTNWDNRNNEWAIPVDKIARQLDVLAGFDISTLATTQVNGDAPKEQEPLQYHGDTFFIHGGQSKFVRSAHMSAIAGYFPNHMLTTIRGAGHWVHAEAPDATIALLKRYLDR</sequence>
<comment type="similarity">
    <text evidence="1">Belongs to the AB hydrolase superfamily.</text>
</comment>
<evidence type="ECO:0000256" key="1">
    <source>
        <dbReference type="ARBA" id="ARBA00008645"/>
    </source>
</evidence>
<dbReference type="OrthoDB" id="194865at2759"/>
<accession>A0A9N8EXC6</accession>
<keyword evidence="2" id="KW-0378">Hydrolase</keyword>